<dbReference type="PROSITE" id="PS00170">
    <property type="entry name" value="CSA_PPIASE_1"/>
    <property type="match status" value="1"/>
</dbReference>
<dbReference type="SMART" id="SM00353">
    <property type="entry name" value="HLH"/>
    <property type="match status" value="1"/>
</dbReference>
<evidence type="ECO:0000256" key="8">
    <source>
        <dbReference type="ARBA" id="ARBA00042090"/>
    </source>
</evidence>
<dbReference type="PRINTS" id="PR00153">
    <property type="entry name" value="CSAPPISMRASE"/>
</dbReference>
<dbReference type="Gene3D" id="2.40.100.10">
    <property type="entry name" value="Cyclophilin-like"/>
    <property type="match status" value="1"/>
</dbReference>
<dbReference type="InterPro" id="IPR011598">
    <property type="entry name" value="bHLH_dom"/>
</dbReference>
<feature type="region of interest" description="Disordered" evidence="10">
    <location>
        <begin position="224"/>
        <end position="284"/>
    </location>
</feature>
<dbReference type="PANTHER" id="PTHR39077:SF1">
    <property type="entry name" value="E3 UBIQUITIN-PROTEIN LIGASE APD1-4 MIDDLE DOMAIN-CONTAINING PROTEIN"/>
    <property type="match status" value="1"/>
</dbReference>
<proteinExistence type="inferred from homology"/>
<keyword evidence="5" id="KW-0804">Transcription</keyword>
<keyword evidence="14" id="KW-1185">Reference proteome</keyword>
<dbReference type="GO" id="GO:0003755">
    <property type="term" value="F:peptidyl-prolyl cis-trans isomerase activity"/>
    <property type="evidence" value="ECO:0007669"/>
    <property type="project" value="InterPro"/>
</dbReference>
<dbReference type="Pfam" id="PF00160">
    <property type="entry name" value="Pro_isomerase"/>
    <property type="match status" value="1"/>
</dbReference>
<dbReference type="InterPro" id="IPR020892">
    <property type="entry name" value="Cyclophilin-type_PPIase_CS"/>
</dbReference>
<feature type="region of interest" description="Disordered" evidence="10">
    <location>
        <begin position="1376"/>
        <end position="1399"/>
    </location>
</feature>
<evidence type="ECO:0000259" key="11">
    <source>
        <dbReference type="PROSITE" id="PS50072"/>
    </source>
</evidence>
<dbReference type="CDD" id="cd19708">
    <property type="entry name" value="bHLH_TS_dHLH3B_like"/>
    <property type="match status" value="1"/>
</dbReference>
<dbReference type="PANTHER" id="PTHR39077">
    <property type="entry name" value="DUF4793 DOMAIN-CONTAINING PROTEIN"/>
    <property type="match status" value="1"/>
</dbReference>
<dbReference type="Proteomes" id="UP000250275">
    <property type="component" value="Unassembled WGS sequence"/>
</dbReference>
<reference evidence="13 14" key="1">
    <citation type="submission" date="2015-07" db="EMBL/GenBank/DDBJ databases">
        <title>The genome of Eufriesea mexicana.</title>
        <authorList>
            <person name="Pan H."/>
            <person name="Kapheim K."/>
        </authorList>
    </citation>
    <scope>NUCLEOTIDE SEQUENCE [LARGE SCALE GENOMIC DNA]</scope>
    <source>
        <strain evidence="13">0111107269</strain>
        <tissue evidence="13">Whole body</tissue>
    </source>
</reference>
<comment type="subcellular location">
    <subcellularLocation>
        <location evidence="1">Nucleus</location>
    </subcellularLocation>
</comment>
<keyword evidence="4" id="KW-0238">DNA-binding</keyword>
<dbReference type="Pfam" id="PF16041">
    <property type="entry name" value="APD1-4_M"/>
    <property type="match status" value="1"/>
</dbReference>
<dbReference type="Pfam" id="PF16040">
    <property type="entry name" value="APD1-4_N"/>
    <property type="match status" value="1"/>
</dbReference>
<evidence type="ECO:0000313" key="13">
    <source>
        <dbReference type="EMBL" id="OAD53306.1"/>
    </source>
</evidence>
<dbReference type="FunFam" id="2.40.100.10:FF:000007">
    <property type="entry name" value="Peptidyl-prolyl cis-trans isomerase CWC27 homolog"/>
    <property type="match status" value="1"/>
</dbReference>
<dbReference type="CDD" id="cd01925">
    <property type="entry name" value="cyclophilin_CeCYP16-like"/>
    <property type="match status" value="1"/>
</dbReference>
<dbReference type="GO" id="GO:0005634">
    <property type="term" value="C:nucleus"/>
    <property type="evidence" value="ECO:0007669"/>
    <property type="project" value="UniProtKB-SubCell"/>
</dbReference>
<feature type="region of interest" description="Disordered" evidence="10">
    <location>
        <begin position="416"/>
        <end position="444"/>
    </location>
</feature>
<dbReference type="GO" id="GO:0006457">
    <property type="term" value="P:protein folding"/>
    <property type="evidence" value="ECO:0007669"/>
    <property type="project" value="InterPro"/>
</dbReference>
<dbReference type="GO" id="GO:0003677">
    <property type="term" value="F:DNA binding"/>
    <property type="evidence" value="ECO:0007669"/>
    <property type="project" value="UniProtKB-KW"/>
</dbReference>
<feature type="region of interest" description="Disordered" evidence="10">
    <location>
        <begin position="838"/>
        <end position="862"/>
    </location>
</feature>
<evidence type="ECO:0000256" key="4">
    <source>
        <dbReference type="ARBA" id="ARBA00023125"/>
    </source>
</evidence>
<dbReference type="PROSITE" id="PS50888">
    <property type="entry name" value="BHLH"/>
    <property type="match status" value="1"/>
</dbReference>
<dbReference type="FunFam" id="4.10.280.10:FF:000015">
    <property type="entry name" value="T-cell acute lymphocytic leukemia 1"/>
    <property type="match status" value="1"/>
</dbReference>
<keyword evidence="13" id="KW-0413">Isomerase</keyword>
<dbReference type="SUPFAM" id="SSF50891">
    <property type="entry name" value="Cyclophilin-like"/>
    <property type="match status" value="1"/>
</dbReference>
<feature type="region of interest" description="Disordered" evidence="10">
    <location>
        <begin position="485"/>
        <end position="508"/>
    </location>
</feature>
<feature type="compositionally biased region" description="Basic and acidic residues" evidence="10">
    <location>
        <begin position="758"/>
        <end position="770"/>
    </location>
</feature>
<protein>
    <recommendedName>
        <fullName evidence="7">Spliceosome-associated protein CWC27 homolog</fullName>
    </recommendedName>
    <alternativeName>
        <fullName evidence="8">Probable inactive peptidyl-prolyl cis-trans isomerase CWC27 homolog</fullName>
    </alternativeName>
</protein>
<evidence type="ECO:0000256" key="7">
    <source>
        <dbReference type="ARBA" id="ARBA00040027"/>
    </source>
</evidence>
<dbReference type="InterPro" id="IPR002130">
    <property type="entry name" value="Cyclophilin-type_PPIase_dom"/>
</dbReference>
<feature type="region of interest" description="Disordered" evidence="10">
    <location>
        <begin position="758"/>
        <end position="795"/>
    </location>
</feature>
<evidence type="ECO:0000256" key="5">
    <source>
        <dbReference type="ARBA" id="ARBA00023163"/>
    </source>
</evidence>
<sequence length="1496" mass="170346">MSNIYIQEPPTTGKVIMKTTVGDIDLELWAKETPKACRNFIQLCMEGYYDDTIFHRIIKGFIAQGGDPTGTGEGGKSIYGEPFKDEFHTRLRFCRRGLIAMANAGKDDNGSQFFFTLGSTPELQNKHTIFGKVTGETIYNMLKLEEALVDENDRPLYPPKIMKTEILNNPFSDIIPRIIIQESEEIKESSKTKTAGVKNFNLLSFGEEAEEDEEESVILNKKFRGKGKSAHDHLTDPKLSSQPAVEPPGPPNKKRKEDRSSDWESDDEVKTQEELEVIKKEKEAMKERIKNKLRDTKKEPKKVENYKIDDVEGDKDVKENEYYLGKDRDEERKKRADEIRKEIRDLKRDVKNEKKAKEENKKIKQAQEERKEKKTEIMKEYVETQEKYKVAKLKLPKKGKSREDFTMDLLNKFKSKLQNAKETVGEKSPSPTEKESSKEEDFDPTDESWMVHALHCEEKVPVLAKDASTKDDDWFEIYDPRNPLNKRRRGEKSSKLKDDKKDGVRPRDWEPRRSQYKVPLRLLRLCLLGMFLPAVLVAGPMYLRYRVYSEQLYPLTVSDQRLIDAKVSTTWCQSQVIKVNATFNAYLMNDEPKLENEVLPVSMTRHLILEDDMKEYWGFYLLRGSSVTVATCKEIRAFYDRWPGASLTMIRGHKHLHECAFIGDDSSEELEELLEVAKETGFLTPNGSLANEGPSNEPEKMKRVQQGIQFHHKDHAHLLNSSKHMMDTMAHHYNSHELDAKAMKVILTELFAKTLDTKKKQKENPHHHYEGTFVEMDNIDKPPTQYSPSDTQETRNEQIENKLTKTSKDILRKLNVVNTTIDIAELIEKHGKLELKNVQHNQTNEEKTTVRPEETTERSEPTSAEVFRDVLGRINSLGYRGKKILKKLMDEIEKKGSEGEALRQAVDKTMNDQTLSDVEKRRKRRDLILSSSLHKELTEESEDDDAAVEEDMLHPDGIAEDRGTVNETTLNDRSNSEFWSSFSSSEERLLDCKGLILNLPLTPHRYCTPKHESEHSTASFANTVTYRVPMNGYYFFVFNSENEIQPNYLRVRFDLLKTVYNISNPVHACKNSTAECSLPFKIFSNERTVLELPLSGNDSQWNEEYVVSMLTYNGCGGGTVDTENGSPAESLLSGEGELAEEVGDSPGTSRDTEEEATLSDEFYSHDTDEEEEQGKKRRERNNSLDGISSSGGGHLGLPTPRVGTLGVRKLFTNSRERWRQQNVSGAFAELRKLVPTHPPDKKLSKNEILRMAIRYIRLLNNVLEWQKAQERNEAAQHEVQIKCEPNYNTQNSTGYQPKSTTPYLKQEKPISENHAYRTSFNSQAQLQHPISHVVCDKNGNNLLMIAPPGHSVSNPVCKRSITPSTAVAQNALPSSALSNGSLTRSPAGQRSSTFPKSPQINVQVVTSSSIMTNCSSSVSVTSSSSSTISGSVANCAQKRLKIEKEEEEQQLSGQSRDCKALSSSVHGVPARKRVKVTFVKDSSSAFRNDFRNVERK</sequence>
<name>A0A310SE84_9HYME</name>
<feature type="compositionally biased region" description="Basic and acidic residues" evidence="10">
    <location>
        <begin position="491"/>
        <end position="508"/>
    </location>
</feature>
<dbReference type="SUPFAM" id="SSF47459">
    <property type="entry name" value="HLH, helix-loop-helix DNA-binding domain"/>
    <property type="match status" value="1"/>
</dbReference>
<evidence type="ECO:0000256" key="1">
    <source>
        <dbReference type="ARBA" id="ARBA00004123"/>
    </source>
</evidence>
<feature type="compositionally biased region" description="Low complexity" evidence="10">
    <location>
        <begin position="1125"/>
        <end position="1136"/>
    </location>
</feature>
<dbReference type="PROSITE" id="PS50072">
    <property type="entry name" value="CSA_PPIASE_2"/>
    <property type="match status" value="1"/>
</dbReference>
<evidence type="ECO:0000256" key="2">
    <source>
        <dbReference type="ARBA" id="ARBA00007365"/>
    </source>
</evidence>
<dbReference type="OrthoDB" id="10069510at2759"/>
<feature type="region of interest" description="Disordered" evidence="10">
    <location>
        <begin position="349"/>
        <end position="375"/>
    </location>
</feature>
<dbReference type="InterPro" id="IPR032010">
    <property type="entry name" value="APD1-4_M"/>
</dbReference>
<feature type="region of interest" description="Disordered" evidence="10">
    <location>
        <begin position="1118"/>
        <end position="1202"/>
    </location>
</feature>
<feature type="compositionally biased region" description="Basic and acidic residues" evidence="10">
    <location>
        <begin position="255"/>
        <end position="284"/>
    </location>
</feature>
<evidence type="ECO:0000256" key="3">
    <source>
        <dbReference type="ARBA" id="ARBA00023015"/>
    </source>
</evidence>
<comment type="subunit">
    <text evidence="9">Part of the activated spliceosome B/catalytic step 1 spliceosome, one of the forms of the spliceosome which has a well-formed active site but still cannot catalyze the branching reaction and is composed at least of 52 proteins, the U2, U5 and U6 snRNAs and the pre-mRNA. Recruited during early steps of activated spliceosome B maturation, it is probably one of the first proteins released from this complex as he matures to the spliceosome C complex. Component of the minor spliceosome, which splices U12-type introns.</text>
</comment>
<dbReference type="Gene3D" id="4.10.280.10">
    <property type="entry name" value="Helix-loop-helix DNA-binding domain"/>
    <property type="match status" value="1"/>
</dbReference>
<dbReference type="GO" id="GO:0046983">
    <property type="term" value="F:protein dimerization activity"/>
    <property type="evidence" value="ECO:0007669"/>
    <property type="project" value="InterPro"/>
</dbReference>
<keyword evidence="6" id="KW-0539">Nucleus</keyword>
<comment type="similarity">
    <text evidence="2">Belongs to the cyclophilin-type PPIase family.</text>
</comment>
<dbReference type="InterPro" id="IPR032008">
    <property type="entry name" value="APD1-4_N"/>
</dbReference>
<gene>
    <name evidence="13" type="ORF">WN48_10470</name>
</gene>
<feature type="domain" description="BHLH" evidence="12">
    <location>
        <begin position="1207"/>
        <end position="1259"/>
    </location>
</feature>
<evidence type="ECO:0000256" key="6">
    <source>
        <dbReference type="ARBA" id="ARBA00023242"/>
    </source>
</evidence>
<evidence type="ECO:0000259" key="12">
    <source>
        <dbReference type="PROSITE" id="PS50888"/>
    </source>
</evidence>
<dbReference type="InterPro" id="IPR036638">
    <property type="entry name" value="HLH_DNA-bd_sf"/>
</dbReference>
<dbReference type="Pfam" id="PF00010">
    <property type="entry name" value="HLH"/>
    <property type="match status" value="1"/>
</dbReference>
<evidence type="ECO:0000256" key="10">
    <source>
        <dbReference type="SAM" id="MobiDB-lite"/>
    </source>
</evidence>
<organism evidence="13 14">
    <name type="scientific">Eufriesea mexicana</name>
    <dbReference type="NCBI Taxonomy" id="516756"/>
    <lineage>
        <taxon>Eukaryota</taxon>
        <taxon>Metazoa</taxon>
        <taxon>Ecdysozoa</taxon>
        <taxon>Arthropoda</taxon>
        <taxon>Hexapoda</taxon>
        <taxon>Insecta</taxon>
        <taxon>Pterygota</taxon>
        <taxon>Neoptera</taxon>
        <taxon>Endopterygota</taxon>
        <taxon>Hymenoptera</taxon>
        <taxon>Apocrita</taxon>
        <taxon>Aculeata</taxon>
        <taxon>Apoidea</taxon>
        <taxon>Anthophila</taxon>
        <taxon>Apidae</taxon>
        <taxon>Eufriesea</taxon>
    </lineage>
</organism>
<evidence type="ECO:0000313" key="14">
    <source>
        <dbReference type="Proteomes" id="UP000250275"/>
    </source>
</evidence>
<feature type="domain" description="PPIase cyclophilin-type" evidence="11">
    <location>
        <begin position="11"/>
        <end position="166"/>
    </location>
</feature>
<dbReference type="InterPro" id="IPR029000">
    <property type="entry name" value="Cyclophilin-like_dom_sf"/>
</dbReference>
<evidence type="ECO:0000256" key="9">
    <source>
        <dbReference type="ARBA" id="ARBA00046368"/>
    </source>
</evidence>
<accession>A0A310SE84</accession>
<dbReference type="CDD" id="cd22288">
    <property type="entry name" value="CWC27_CTD"/>
    <property type="match status" value="1"/>
</dbReference>
<dbReference type="EMBL" id="KQ767768">
    <property type="protein sequence ID" value="OAD53306.1"/>
    <property type="molecule type" value="Genomic_DNA"/>
</dbReference>
<keyword evidence="3" id="KW-0805">Transcription regulation</keyword>